<dbReference type="InterPro" id="IPR050266">
    <property type="entry name" value="AB_hydrolase_sf"/>
</dbReference>
<comment type="caution">
    <text evidence="2">The sequence shown here is derived from an EMBL/GenBank/DDBJ whole genome shotgun (WGS) entry which is preliminary data.</text>
</comment>
<feature type="domain" description="AB hydrolase-1" evidence="1">
    <location>
        <begin position="9"/>
        <end position="224"/>
    </location>
</feature>
<accession>A0A840ING8</accession>
<reference evidence="2 3" key="1">
    <citation type="submission" date="2020-08" db="EMBL/GenBank/DDBJ databases">
        <title>Sequencing the genomes of 1000 actinobacteria strains.</title>
        <authorList>
            <person name="Klenk H.-P."/>
        </authorList>
    </citation>
    <scope>NUCLEOTIDE SEQUENCE [LARGE SCALE GENOMIC DNA]</scope>
    <source>
        <strain evidence="2 3">DSM 45859</strain>
    </source>
</reference>
<evidence type="ECO:0000313" key="2">
    <source>
        <dbReference type="EMBL" id="MBB4683433.1"/>
    </source>
</evidence>
<dbReference type="PANTHER" id="PTHR43798">
    <property type="entry name" value="MONOACYLGLYCEROL LIPASE"/>
    <property type="match status" value="1"/>
</dbReference>
<organism evidence="2 3">
    <name type="scientific">Amycolatopsis jiangsuensis</name>
    <dbReference type="NCBI Taxonomy" id="1181879"/>
    <lineage>
        <taxon>Bacteria</taxon>
        <taxon>Bacillati</taxon>
        <taxon>Actinomycetota</taxon>
        <taxon>Actinomycetes</taxon>
        <taxon>Pseudonocardiales</taxon>
        <taxon>Pseudonocardiaceae</taxon>
        <taxon>Amycolatopsis</taxon>
    </lineage>
</organism>
<dbReference type="SUPFAM" id="SSF53474">
    <property type="entry name" value="alpha/beta-Hydrolases"/>
    <property type="match status" value="1"/>
</dbReference>
<dbReference type="AlphaFoldDB" id="A0A840ING8"/>
<gene>
    <name evidence="2" type="ORF">BJY18_000918</name>
</gene>
<evidence type="ECO:0000259" key="1">
    <source>
        <dbReference type="Pfam" id="PF12697"/>
    </source>
</evidence>
<sequence length="247" mass="25727">MNPADRPPVVFVPGMLCDADLWSAVAPRLPGRVVHVAITAPGIGGMAEQILSAVEGPFVLAGLSLGAIAGFEVARRAPERLAGFCAMSTNAGAPTPEQLAGWAELAGRTGCGEFETVVIEEILPTMFAGRVPAPALGEQFLAMARRIGPAVFRAQLAAQATRRDALAAIAGLHCPVLALCGARDALCPPEFHRAIAAQARDSAFRVLPDAGHLLPVEAPEATAASLADWLCEIPSLQLYEEPPCPRS</sequence>
<dbReference type="EMBL" id="JACHMG010000001">
    <property type="protein sequence ID" value="MBB4683433.1"/>
    <property type="molecule type" value="Genomic_DNA"/>
</dbReference>
<dbReference type="GO" id="GO:0003824">
    <property type="term" value="F:catalytic activity"/>
    <property type="evidence" value="ECO:0007669"/>
    <property type="project" value="UniProtKB-ARBA"/>
</dbReference>
<dbReference type="PANTHER" id="PTHR43798:SF29">
    <property type="entry name" value="AB HYDROLASE-1 DOMAIN-CONTAINING PROTEIN"/>
    <property type="match status" value="1"/>
</dbReference>
<dbReference type="Gene3D" id="3.40.50.1820">
    <property type="entry name" value="alpha/beta hydrolase"/>
    <property type="match status" value="1"/>
</dbReference>
<keyword evidence="3" id="KW-1185">Reference proteome</keyword>
<dbReference type="InterPro" id="IPR029058">
    <property type="entry name" value="AB_hydrolase_fold"/>
</dbReference>
<dbReference type="Proteomes" id="UP000581769">
    <property type="component" value="Unassembled WGS sequence"/>
</dbReference>
<proteinExistence type="predicted"/>
<dbReference type="Pfam" id="PF12697">
    <property type="entry name" value="Abhydrolase_6"/>
    <property type="match status" value="1"/>
</dbReference>
<name>A0A840ING8_9PSEU</name>
<protein>
    <submittedName>
        <fullName evidence="2">Pimeloyl-ACP methyl ester carboxylesterase</fullName>
    </submittedName>
</protein>
<dbReference type="InterPro" id="IPR000073">
    <property type="entry name" value="AB_hydrolase_1"/>
</dbReference>
<dbReference type="RefSeq" id="WP_312873738.1">
    <property type="nucleotide sequence ID" value="NZ_JACHMG010000001.1"/>
</dbReference>
<evidence type="ECO:0000313" key="3">
    <source>
        <dbReference type="Proteomes" id="UP000581769"/>
    </source>
</evidence>